<dbReference type="Proteomes" id="UP001498771">
    <property type="component" value="Unassembled WGS sequence"/>
</dbReference>
<keyword evidence="1" id="KW-0812">Transmembrane</keyword>
<dbReference type="InterPro" id="IPR009305">
    <property type="entry name" value="Mpo1-like"/>
</dbReference>
<keyword evidence="1" id="KW-1133">Transmembrane helix</keyword>
<dbReference type="EMBL" id="JBBJBU010000001">
    <property type="protein sequence ID" value="KAK7208520.1"/>
    <property type="molecule type" value="Genomic_DNA"/>
</dbReference>
<keyword evidence="3" id="KW-1185">Reference proteome</keyword>
<evidence type="ECO:0000256" key="1">
    <source>
        <dbReference type="SAM" id="Phobius"/>
    </source>
</evidence>
<feature type="transmembrane region" description="Helical" evidence="1">
    <location>
        <begin position="23"/>
        <end position="46"/>
    </location>
</feature>
<organism evidence="2 3">
    <name type="scientific">Myxozyma melibiosi</name>
    <dbReference type="NCBI Taxonomy" id="54550"/>
    <lineage>
        <taxon>Eukaryota</taxon>
        <taxon>Fungi</taxon>
        <taxon>Dikarya</taxon>
        <taxon>Ascomycota</taxon>
        <taxon>Saccharomycotina</taxon>
        <taxon>Lipomycetes</taxon>
        <taxon>Lipomycetales</taxon>
        <taxon>Lipomycetaceae</taxon>
        <taxon>Myxozyma</taxon>
    </lineage>
</organism>
<feature type="transmembrane region" description="Helical" evidence="1">
    <location>
        <begin position="107"/>
        <end position="128"/>
    </location>
</feature>
<gene>
    <name evidence="2" type="ORF">BZA70DRAFT_234843</name>
</gene>
<comment type="caution">
    <text evidence="2">The sequence shown here is derived from an EMBL/GenBank/DDBJ whole genome shotgun (WGS) entry which is preliminary data.</text>
</comment>
<proteinExistence type="predicted"/>
<name>A0ABR1FF85_9ASCO</name>
<reference evidence="2 3" key="1">
    <citation type="submission" date="2024-03" db="EMBL/GenBank/DDBJ databases">
        <title>Genome-scale model development and genomic sequencing of the oleaginous clade Lipomyces.</title>
        <authorList>
            <consortium name="Lawrence Berkeley National Laboratory"/>
            <person name="Czajka J.J."/>
            <person name="Han Y."/>
            <person name="Kim J."/>
            <person name="Mondo S.J."/>
            <person name="Hofstad B.A."/>
            <person name="Robles A."/>
            <person name="Haridas S."/>
            <person name="Riley R."/>
            <person name="LaButti K."/>
            <person name="Pangilinan J."/>
            <person name="Andreopoulos W."/>
            <person name="Lipzen A."/>
            <person name="Yan J."/>
            <person name="Wang M."/>
            <person name="Ng V."/>
            <person name="Grigoriev I.V."/>
            <person name="Spatafora J.W."/>
            <person name="Magnuson J.K."/>
            <person name="Baker S.E."/>
            <person name="Pomraning K.R."/>
        </authorList>
    </citation>
    <scope>NUCLEOTIDE SEQUENCE [LARGE SCALE GENOMIC DNA]</scope>
    <source>
        <strain evidence="2 3">Phaff 52-87</strain>
    </source>
</reference>
<dbReference type="GeneID" id="90035827"/>
<feature type="transmembrane region" description="Helical" evidence="1">
    <location>
        <begin position="140"/>
        <end position="160"/>
    </location>
</feature>
<dbReference type="Pfam" id="PF06127">
    <property type="entry name" value="Mpo1-like"/>
    <property type="match status" value="1"/>
</dbReference>
<dbReference type="PANTHER" id="PTHR28026:SF9">
    <property type="entry name" value="2-HYDROXY-PALMITIC ACID DIOXYGENASE MPO1"/>
    <property type="match status" value="1"/>
</dbReference>
<protein>
    <recommendedName>
        <fullName evidence="4">DUF962-domain-containing protein</fullName>
    </recommendedName>
</protein>
<dbReference type="PANTHER" id="PTHR28026">
    <property type="entry name" value="DUF962 DOMAIN PROTEIN (AFU_ORTHOLOGUE AFUA_8G05310)"/>
    <property type="match status" value="1"/>
</dbReference>
<dbReference type="RefSeq" id="XP_064771553.1">
    <property type="nucleotide sequence ID" value="XM_064910315.1"/>
</dbReference>
<accession>A0ABR1FF85</accession>
<evidence type="ECO:0008006" key="4">
    <source>
        <dbReference type="Google" id="ProtNLM"/>
    </source>
</evidence>
<evidence type="ECO:0000313" key="2">
    <source>
        <dbReference type="EMBL" id="KAK7208520.1"/>
    </source>
</evidence>
<keyword evidence="1" id="KW-0472">Membrane</keyword>
<feature type="transmembrane region" description="Helical" evidence="1">
    <location>
        <begin position="82"/>
        <end position="100"/>
    </location>
</feature>
<sequence>MGVLNLEDQLSFYMAYHHNEVNVRIHTICVPLILFTSFLVAANVELPISLFANSYDKYLNLGVLGSFGYTVFYILLDPYVGTAVAPIVFGSSLVVTDLLLDYGRLANIVGGTILAISWILQFIGHGVYEKRAPALLDNLVQALVLAPFFVTYEFVFKYGFRKDLENRLEARVSEKIKALDAKKSGKN</sequence>
<evidence type="ECO:0000313" key="3">
    <source>
        <dbReference type="Proteomes" id="UP001498771"/>
    </source>
</evidence>